<comment type="caution">
    <text evidence="4">The sequence shown here is derived from an EMBL/GenBank/DDBJ whole genome shotgun (WGS) entry which is preliminary data.</text>
</comment>
<feature type="domain" description="VWFA" evidence="3">
    <location>
        <begin position="197"/>
        <end position="428"/>
    </location>
</feature>
<dbReference type="PANTHER" id="PTHR44329:SF260">
    <property type="entry name" value="PROTEIN KINASE DOMAIN-CONTAINING PROTEIN"/>
    <property type="match status" value="1"/>
</dbReference>
<keyword evidence="1" id="KW-0732">Signal</keyword>
<dbReference type="InterPro" id="IPR051681">
    <property type="entry name" value="Ser/Thr_Kinases-Pseudokinases"/>
</dbReference>
<organism evidence="4 5">
    <name type="scientific">Ceratodon purpureus</name>
    <name type="common">Fire moss</name>
    <name type="synonym">Dicranum purpureum</name>
    <dbReference type="NCBI Taxonomy" id="3225"/>
    <lineage>
        <taxon>Eukaryota</taxon>
        <taxon>Viridiplantae</taxon>
        <taxon>Streptophyta</taxon>
        <taxon>Embryophyta</taxon>
        <taxon>Bryophyta</taxon>
        <taxon>Bryophytina</taxon>
        <taxon>Bryopsida</taxon>
        <taxon>Dicranidae</taxon>
        <taxon>Pseudoditrichales</taxon>
        <taxon>Ditrichaceae</taxon>
        <taxon>Ceratodon</taxon>
    </lineage>
</organism>
<dbReference type="PROSITE" id="PS50234">
    <property type="entry name" value="VWFA"/>
    <property type="match status" value="1"/>
</dbReference>
<dbReference type="GO" id="GO:0004674">
    <property type="term" value="F:protein serine/threonine kinase activity"/>
    <property type="evidence" value="ECO:0007669"/>
    <property type="project" value="TreeGrafter"/>
</dbReference>
<evidence type="ECO:0000259" key="2">
    <source>
        <dbReference type="PROSITE" id="PS50011"/>
    </source>
</evidence>
<dbReference type="InterPro" id="IPR036465">
    <property type="entry name" value="vWFA_dom_sf"/>
</dbReference>
<reference evidence="4" key="1">
    <citation type="submission" date="2020-06" db="EMBL/GenBank/DDBJ databases">
        <title>WGS assembly of Ceratodon purpureus strain R40.</title>
        <authorList>
            <person name="Carey S.B."/>
            <person name="Jenkins J."/>
            <person name="Shu S."/>
            <person name="Lovell J.T."/>
            <person name="Sreedasyam A."/>
            <person name="Maumus F."/>
            <person name="Tiley G.P."/>
            <person name="Fernandez-Pozo N."/>
            <person name="Barry K."/>
            <person name="Chen C."/>
            <person name="Wang M."/>
            <person name="Lipzen A."/>
            <person name="Daum C."/>
            <person name="Saski C.A."/>
            <person name="Payton A.C."/>
            <person name="Mcbreen J.C."/>
            <person name="Conrad R.E."/>
            <person name="Kollar L.M."/>
            <person name="Olsson S."/>
            <person name="Huttunen S."/>
            <person name="Landis J.B."/>
            <person name="Wickett N.J."/>
            <person name="Johnson M.G."/>
            <person name="Rensing S.A."/>
            <person name="Grimwood J."/>
            <person name="Schmutz J."/>
            <person name="Mcdaniel S.F."/>
        </authorList>
    </citation>
    <scope>NUCLEOTIDE SEQUENCE</scope>
    <source>
        <strain evidence="4">R40</strain>
    </source>
</reference>
<protein>
    <recommendedName>
        <fullName evidence="6">Protein kinase domain-containing protein</fullName>
    </recommendedName>
</protein>
<dbReference type="Gene3D" id="3.30.200.20">
    <property type="entry name" value="Phosphorylase Kinase, domain 1"/>
    <property type="match status" value="1"/>
</dbReference>
<sequence length="1122" mass="124877">MKLIRGPLLVLLWMLLLWQCPGADVVGDAGSEFLDMKERELERIVSGVIANSNRCEMLAICGNSTNCSHDDCALSLGEQLRVNGWNHVDNNEFFSPCGSSNTSCIKLDYTRSYVRLPQPTNLKDVAALRSICFKRALHPLMKEIASLNPSTHSLPFFGSLDGTWQELLGSDQSADDIRGFDPRLRPWYRASTSVVKVVVVLIDLAPSMYNDLPPDIGAGALLEAAKEIANQVLLTLYAGDHVNIIVFDSTRVIQLASSAVLVQNQRSTEQVELDPLRLELSKQIVQTENKQSDFNAAVLAALRNFASNPQAAKVILVITDGVFATLGNATLPSTNSTDVKIFLYKLPQSNDNNISLAGNSLIQQLCAVGGHFEPILTNLDNPLLALHRYFSYLANLKRILTGGRPQYSFVHQDFERIGGNIILIVKPVFFGDNLIGVAGVTIYIQLLGSLANAVNQALQSKIVDYSVPTALVLLTAANCSIMNDTLGALSDNIVWSLANTCGGSSNSDFTCKGGLCLETDKTSIIYKPVACSGVCSEQNESGSSSSNKTLAAVVYTTSVLAVFFLTRKMVFKRNYETQDRIPRYFEPKDIEADPTEFLDYYRLAIESVESVQNIVNGASESPLQLNEGQCKILAEELAKVRDYLLARTNRFMANQNEMKALRHLYYAIRKAELLVEKCCCKTSESWIVTAMTLVEIQECFAAIILDLRQWRMVLDNIIISAIGASPHTQEKLLMIMDEKYQELYKKLHRGNDCLQQAAIEDKKKLGLKLGKLQESKNSLEYLRAIHLQTWLAQFEDEAQVVDVNLQEKLIKYEGPEFLGRGGCGSVFRVTWLGIHCALKMLDVKDEREVTALKGLLHPNIIRLYHYWDAPSHNPKSHLLMELMSMDLTVCIELFNNKASTSTGDNEDAMPFSLPVAIDIMLQVAQAMQYLHEKHLTHRDLKTSNILVRQVIEDLTNLSEGYLDIKLADFGLAKAYDNTSTGKRHTVNRGTPVYGAPEIFGKDLAAERNFPAMADVWSFGVTCAEILSGKEPYLNEPRNTLQSKIAKENLRPVLPKHCPPYLAFCITSCWEFESQRRPDFASICKMLRHAKFLSLNLTNLDDSRPFLAYTTRSGFVKGLPIGS</sequence>
<gene>
    <name evidence="4" type="ORF">KC19_2G286500</name>
</gene>
<evidence type="ECO:0000259" key="3">
    <source>
        <dbReference type="PROSITE" id="PS50234"/>
    </source>
</evidence>
<dbReference type="InterPro" id="IPR001245">
    <property type="entry name" value="Ser-Thr/Tyr_kinase_cat_dom"/>
</dbReference>
<evidence type="ECO:0000313" key="5">
    <source>
        <dbReference type="Proteomes" id="UP000822688"/>
    </source>
</evidence>
<dbReference type="SMART" id="SM00220">
    <property type="entry name" value="S_TKc"/>
    <property type="match status" value="1"/>
</dbReference>
<dbReference type="PROSITE" id="PS00108">
    <property type="entry name" value="PROTEIN_KINASE_ST"/>
    <property type="match status" value="1"/>
</dbReference>
<dbReference type="PANTHER" id="PTHR44329">
    <property type="entry name" value="SERINE/THREONINE-PROTEIN KINASE TNNI3K-RELATED"/>
    <property type="match status" value="1"/>
</dbReference>
<dbReference type="SUPFAM" id="SSF53300">
    <property type="entry name" value="vWA-like"/>
    <property type="match status" value="1"/>
</dbReference>
<name>A0A8T0J2T0_CERPU</name>
<dbReference type="InterPro" id="IPR000719">
    <property type="entry name" value="Prot_kinase_dom"/>
</dbReference>
<keyword evidence="5" id="KW-1185">Reference proteome</keyword>
<dbReference type="PROSITE" id="PS50011">
    <property type="entry name" value="PROTEIN_KINASE_DOM"/>
    <property type="match status" value="1"/>
</dbReference>
<dbReference type="InterPro" id="IPR011009">
    <property type="entry name" value="Kinase-like_dom_sf"/>
</dbReference>
<feature type="chain" id="PRO_5035766392" description="Protein kinase domain-containing protein" evidence="1">
    <location>
        <begin position="24"/>
        <end position="1122"/>
    </location>
</feature>
<dbReference type="InterPro" id="IPR002035">
    <property type="entry name" value="VWF_A"/>
</dbReference>
<dbReference type="EMBL" id="CM026422">
    <property type="protein sequence ID" value="KAG0589023.1"/>
    <property type="molecule type" value="Genomic_DNA"/>
</dbReference>
<dbReference type="Pfam" id="PF07714">
    <property type="entry name" value="PK_Tyr_Ser-Thr"/>
    <property type="match status" value="1"/>
</dbReference>
<dbReference type="Proteomes" id="UP000822688">
    <property type="component" value="Chromosome 2"/>
</dbReference>
<dbReference type="AlphaFoldDB" id="A0A8T0J2T0"/>
<dbReference type="GO" id="GO:0005524">
    <property type="term" value="F:ATP binding"/>
    <property type="evidence" value="ECO:0007669"/>
    <property type="project" value="InterPro"/>
</dbReference>
<evidence type="ECO:0000256" key="1">
    <source>
        <dbReference type="SAM" id="SignalP"/>
    </source>
</evidence>
<dbReference type="Gene3D" id="3.40.50.410">
    <property type="entry name" value="von Willebrand factor, type A domain"/>
    <property type="match status" value="1"/>
</dbReference>
<proteinExistence type="predicted"/>
<dbReference type="CDD" id="cd00198">
    <property type="entry name" value="vWFA"/>
    <property type="match status" value="1"/>
</dbReference>
<feature type="signal peptide" evidence="1">
    <location>
        <begin position="1"/>
        <end position="23"/>
    </location>
</feature>
<evidence type="ECO:0008006" key="6">
    <source>
        <dbReference type="Google" id="ProtNLM"/>
    </source>
</evidence>
<dbReference type="Gene3D" id="1.10.510.10">
    <property type="entry name" value="Transferase(Phosphotransferase) domain 1"/>
    <property type="match status" value="1"/>
</dbReference>
<accession>A0A8T0J2T0</accession>
<dbReference type="SUPFAM" id="SSF56112">
    <property type="entry name" value="Protein kinase-like (PK-like)"/>
    <property type="match status" value="1"/>
</dbReference>
<feature type="domain" description="Protein kinase" evidence="2">
    <location>
        <begin position="812"/>
        <end position="1091"/>
    </location>
</feature>
<evidence type="ECO:0000313" key="4">
    <source>
        <dbReference type="EMBL" id="KAG0589023.1"/>
    </source>
</evidence>
<dbReference type="InterPro" id="IPR008271">
    <property type="entry name" value="Ser/Thr_kinase_AS"/>
</dbReference>